<comment type="caution">
    <text evidence="2">The sequence shown here is derived from an EMBL/GenBank/DDBJ whole genome shotgun (WGS) entry which is preliminary data.</text>
</comment>
<gene>
    <name evidence="2" type="ORF">KK078_06180</name>
</gene>
<feature type="transmembrane region" description="Helical" evidence="1">
    <location>
        <begin position="6"/>
        <end position="27"/>
    </location>
</feature>
<name>A0AAP2GH84_9BACT</name>
<dbReference type="EMBL" id="JAHESC010000006">
    <property type="protein sequence ID" value="MBT1686135.1"/>
    <property type="molecule type" value="Genomic_DNA"/>
</dbReference>
<keyword evidence="1" id="KW-0812">Transmembrane</keyword>
<dbReference type="AlphaFoldDB" id="A0AAP2GH84"/>
<proteinExistence type="predicted"/>
<organism evidence="2 3">
    <name type="scientific">Dawidia soli</name>
    <dbReference type="NCBI Taxonomy" id="2782352"/>
    <lineage>
        <taxon>Bacteria</taxon>
        <taxon>Pseudomonadati</taxon>
        <taxon>Bacteroidota</taxon>
        <taxon>Cytophagia</taxon>
        <taxon>Cytophagales</taxon>
        <taxon>Chryseotaleaceae</taxon>
        <taxon>Dawidia</taxon>
    </lineage>
</organism>
<evidence type="ECO:0000256" key="1">
    <source>
        <dbReference type="SAM" id="Phobius"/>
    </source>
</evidence>
<dbReference type="RefSeq" id="WP_254089374.1">
    <property type="nucleotide sequence ID" value="NZ_JAHESC010000006.1"/>
</dbReference>
<reference evidence="2 3" key="1">
    <citation type="submission" date="2021-05" db="EMBL/GenBank/DDBJ databases">
        <title>A Polyphasic approach of four new species of the genus Ohtaekwangia: Ohtaekwangia histidinii sp. nov., Ohtaekwangia cretensis sp. nov., Ohtaekwangia indiensis sp. nov., Ohtaekwangia reichenbachii sp. nov. from diverse environment.</title>
        <authorList>
            <person name="Octaviana S."/>
        </authorList>
    </citation>
    <scope>NUCLEOTIDE SEQUENCE [LARGE SCALE GENOMIC DNA]</scope>
    <source>
        <strain evidence="2 3">PWU37</strain>
    </source>
</reference>
<accession>A0AAP2GH84</accession>
<sequence length="303" mass="35155">MKIILIIFGVVLGVLLVIFLVLAVAAFNRRPKFTRKGFTPLERNLIEEFCVMFSPDIQEKIRLQVKYFEGKRKWRQYWGKSMTLELYDDKEVPLPENAIYARKDEGKIATIRFSVNRVKYSIEFKTYDGRIWGWAIRPNPKKIQKGSAIEISSKKINNDPAENTDAYYEKKVFETIPAFQGILLELQACFKIMEANHPLRPAQRQFFEKNILSKLPPDYLSIIEQAEGISFDQFRILGISEIQDISLDDGNYNQLIEFDDGSIAVKEGNKKGDLFYLHHSGQIDQLGTDLELVIRKKSKDYLQ</sequence>
<evidence type="ECO:0000313" key="3">
    <source>
        <dbReference type="Proteomes" id="UP001319180"/>
    </source>
</evidence>
<keyword evidence="1" id="KW-1133">Transmembrane helix</keyword>
<evidence type="ECO:0000313" key="2">
    <source>
        <dbReference type="EMBL" id="MBT1686135.1"/>
    </source>
</evidence>
<dbReference type="Proteomes" id="UP001319180">
    <property type="component" value="Unassembled WGS sequence"/>
</dbReference>
<keyword evidence="1" id="KW-0472">Membrane</keyword>
<keyword evidence="3" id="KW-1185">Reference proteome</keyword>
<protein>
    <submittedName>
        <fullName evidence="2">Uncharacterized protein</fullName>
    </submittedName>
</protein>